<dbReference type="KEGG" id="tgb:HG536_0H02070"/>
<dbReference type="OrthoDB" id="2590239at2759"/>
<dbReference type="InterPro" id="IPR013931">
    <property type="entry name" value="Svf1-like_N"/>
</dbReference>
<dbReference type="Pfam" id="PF17187">
    <property type="entry name" value="Svf1_C"/>
    <property type="match status" value="1"/>
</dbReference>
<proteinExistence type="inferred from homology"/>
<evidence type="ECO:0000259" key="5">
    <source>
        <dbReference type="Pfam" id="PF17187"/>
    </source>
</evidence>
<comment type="subcellular location">
    <subcellularLocation>
        <location evidence="1">Cytoplasm</location>
    </subcellularLocation>
</comment>
<evidence type="ECO:0000313" key="6">
    <source>
        <dbReference type="EMBL" id="QLL34832.1"/>
    </source>
</evidence>
<dbReference type="GO" id="GO:0006979">
    <property type="term" value="P:response to oxidative stress"/>
    <property type="evidence" value="ECO:0007669"/>
    <property type="project" value="InterPro"/>
</dbReference>
<organism evidence="6 7">
    <name type="scientific">Torulaspora globosa</name>
    <dbReference type="NCBI Taxonomy" id="48254"/>
    <lineage>
        <taxon>Eukaryota</taxon>
        <taxon>Fungi</taxon>
        <taxon>Dikarya</taxon>
        <taxon>Ascomycota</taxon>
        <taxon>Saccharomycotina</taxon>
        <taxon>Saccharomycetes</taxon>
        <taxon>Saccharomycetales</taxon>
        <taxon>Saccharomycetaceae</taxon>
        <taxon>Torulaspora</taxon>
    </lineage>
</organism>
<dbReference type="Pfam" id="PF08622">
    <property type="entry name" value="Svf1"/>
    <property type="match status" value="1"/>
</dbReference>
<accession>A0A7G3ZMU6</accession>
<dbReference type="GeneID" id="59328098"/>
<evidence type="ECO:0000313" key="7">
    <source>
        <dbReference type="Proteomes" id="UP000515788"/>
    </source>
</evidence>
<dbReference type="InterPro" id="IPR033394">
    <property type="entry name" value="Svf1-like_C"/>
</dbReference>
<protein>
    <submittedName>
        <fullName evidence="6">Uncharacterized protein</fullName>
    </submittedName>
</protein>
<name>A0A7G3ZMU6_9SACH</name>
<evidence type="ECO:0000259" key="4">
    <source>
        <dbReference type="Pfam" id="PF08622"/>
    </source>
</evidence>
<sequence>MLGGNKDKVKFVPIREVKSEEDYTLVKDIKQLEWFVKSQGQALKSNGFFKAVKKSVETRAETQTLYFTDLQSGRCGFVQLLYSSVMGGVYKGFQLNFKVFRSREGDKEDIDIWESFKVEDIEYFEPLRVASKEVSFEFKSAPHDDELVATLVIKVDIPKRSKGSSGVKLDLMVDLFEGFMIKPDGCSYYLEKGVTEDELREQQDKLQSKKMLRHLFVPRAKCHGTISYETKTGHKVTFDLVDVPGLYIDAVQGLAPQKAACRWNFLCYQDRVSSLLCMEFTTSEDHKHTKVTVWCHTEQNKIKAVGSSINGGHVKFDATEKDTETGWSNPTSISFPLDFKEKRLRLVNRYDVLGEMPYVVRSLVENLANVKPFIYQYCQDSEYNGESGISIIESTFIS</sequence>
<comment type="similarity">
    <text evidence="2">Belongs to the SVF1 family.</text>
</comment>
<dbReference type="AlphaFoldDB" id="A0A7G3ZMU6"/>
<evidence type="ECO:0000256" key="3">
    <source>
        <dbReference type="ARBA" id="ARBA00022490"/>
    </source>
</evidence>
<dbReference type="PANTHER" id="PTHR47107:SF1">
    <property type="entry name" value="CERAMIDE-BINDING PROTEIN SVF1-RELATED"/>
    <property type="match status" value="1"/>
</dbReference>
<keyword evidence="7" id="KW-1185">Reference proteome</keyword>
<feature type="domain" description="Svf1-like N-terminal" evidence="4">
    <location>
        <begin position="61"/>
        <end position="252"/>
    </location>
</feature>
<dbReference type="InterPro" id="IPR051385">
    <property type="entry name" value="Ceramide-binding_SVF1"/>
</dbReference>
<dbReference type="EMBL" id="CP059253">
    <property type="protein sequence ID" value="QLL34832.1"/>
    <property type="molecule type" value="Genomic_DNA"/>
</dbReference>
<keyword evidence="3" id="KW-0963">Cytoplasm</keyword>
<feature type="domain" description="Svf1-like C-terminal" evidence="5">
    <location>
        <begin position="255"/>
        <end position="398"/>
    </location>
</feature>
<dbReference type="RefSeq" id="XP_037141506.1">
    <property type="nucleotide sequence ID" value="XM_037285610.1"/>
</dbReference>
<dbReference type="PANTHER" id="PTHR47107">
    <property type="entry name" value="SVF1-LIKE PROTEIN YDR222W-RELATED"/>
    <property type="match status" value="1"/>
</dbReference>
<evidence type="ECO:0000256" key="1">
    <source>
        <dbReference type="ARBA" id="ARBA00004496"/>
    </source>
</evidence>
<dbReference type="GO" id="GO:0005737">
    <property type="term" value="C:cytoplasm"/>
    <property type="evidence" value="ECO:0007669"/>
    <property type="project" value="UniProtKB-SubCell"/>
</dbReference>
<gene>
    <name evidence="6" type="ORF">HG536_0H02070</name>
</gene>
<dbReference type="Proteomes" id="UP000515788">
    <property type="component" value="Chromosome 8"/>
</dbReference>
<evidence type="ECO:0000256" key="2">
    <source>
        <dbReference type="ARBA" id="ARBA00009069"/>
    </source>
</evidence>
<reference evidence="6 7" key="1">
    <citation type="submission" date="2020-06" db="EMBL/GenBank/DDBJ databases">
        <title>The yeast mating-type switching endonuclease HO is a domesticated member of an unorthodox homing genetic element family.</title>
        <authorList>
            <person name="Coughlan A.Y."/>
            <person name="Lombardi L."/>
            <person name="Braun-Galleani S."/>
            <person name="Martos A.R."/>
            <person name="Galeote V."/>
            <person name="Bigey F."/>
            <person name="Dequin S."/>
            <person name="Byrne K.P."/>
            <person name="Wolfe K.H."/>
        </authorList>
    </citation>
    <scope>NUCLEOTIDE SEQUENCE [LARGE SCALE GENOMIC DNA]</scope>
    <source>
        <strain evidence="6 7">CBS764</strain>
    </source>
</reference>